<organism evidence="1">
    <name type="scientific">Tanacetum cinerariifolium</name>
    <name type="common">Dalmatian daisy</name>
    <name type="synonym">Chrysanthemum cinerariifolium</name>
    <dbReference type="NCBI Taxonomy" id="118510"/>
    <lineage>
        <taxon>Eukaryota</taxon>
        <taxon>Viridiplantae</taxon>
        <taxon>Streptophyta</taxon>
        <taxon>Embryophyta</taxon>
        <taxon>Tracheophyta</taxon>
        <taxon>Spermatophyta</taxon>
        <taxon>Magnoliopsida</taxon>
        <taxon>eudicotyledons</taxon>
        <taxon>Gunneridae</taxon>
        <taxon>Pentapetalae</taxon>
        <taxon>asterids</taxon>
        <taxon>campanulids</taxon>
        <taxon>Asterales</taxon>
        <taxon>Asteraceae</taxon>
        <taxon>Asteroideae</taxon>
        <taxon>Anthemideae</taxon>
        <taxon>Anthemidinae</taxon>
        <taxon>Tanacetum</taxon>
    </lineage>
</organism>
<reference evidence="1" key="1">
    <citation type="journal article" date="2019" name="Sci. Rep.">
        <title>Draft genome of Tanacetum cinerariifolium, the natural source of mosquito coil.</title>
        <authorList>
            <person name="Yamashiro T."/>
            <person name="Shiraishi A."/>
            <person name="Satake H."/>
            <person name="Nakayama K."/>
        </authorList>
    </citation>
    <scope>NUCLEOTIDE SEQUENCE</scope>
</reference>
<evidence type="ECO:0000313" key="1">
    <source>
        <dbReference type="EMBL" id="GEU78546.1"/>
    </source>
</evidence>
<name>A0A6L2MX15_TANCI</name>
<comment type="caution">
    <text evidence="1">The sequence shown here is derived from an EMBL/GenBank/DDBJ whole genome shotgun (WGS) entry which is preliminary data.</text>
</comment>
<sequence>MACNLLDMDWCTKGLWVYCMRGGDEVILSKENVSDLKNENNHDEQEIIEIFRIETNLFNYETRLCPEFKWFNYLLKVDKELFTRDIERTNTYEEYESELNNKVSEPWSKDGVPYEICDNIFEPLHFKNRKTKWPTFNSNEDRFCNGGELPGMVQVGYMTYFQDYEWYDELTDSSLKEEALKQKAIYEKSWGDATQSVINVCAWLKISFEKLHKVDYELLVKIQEY</sequence>
<accession>A0A6L2MX15</accession>
<gene>
    <name evidence="1" type="ORF">Tci_050524</name>
</gene>
<protein>
    <submittedName>
        <fullName evidence="1">Uncharacterized protein</fullName>
    </submittedName>
</protein>
<dbReference type="EMBL" id="BKCJ010007695">
    <property type="protein sequence ID" value="GEU78546.1"/>
    <property type="molecule type" value="Genomic_DNA"/>
</dbReference>
<proteinExistence type="predicted"/>
<dbReference type="AlphaFoldDB" id="A0A6L2MX15"/>